<dbReference type="Pfam" id="PF02653">
    <property type="entry name" value="BPD_transp_2"/>
    <property type="match status" value="1"/>
</dbReference>
<evidence type="ECO:0000256" key="13">
    <source>
        <dbReference type="SAM" id="SignalP"/>
    </source>
</evidence>
<feature type="transmembrane region" description="Helical" evidence="12">
    <location>
        <begin position="31"/>
        <end position="62"/>
    </location>
</feature>
<proteinExistence type="inferred from homology"/>
<feature type="signal peptide" evidence="13">
    <location>
        <begin position="1"/>
        <end position="23"/>
    </location>
</feature>
<keyword evidence="8 12" id="KW-1133">Transmembrane helix</keyword>
<keyword evidence="9 12" id="KW-0472">Membrane</keyword>
<evidence type="ECO:0000256" key="12">
    <source>
        <dbReference type="SAM" id="Phobius"/>
    </source>
</evidence>
<dbReference type="GO" id="GO:0022857">
    <property type="term" value="F:transmembrane transporter activity"/>
    <property type="evidence" value="ECO:0007669"/>
    <property type="project" value="InterPro"/>
</dbReference>
<keyword evidence="7 12" id="KW-0812">Transmembrane</keyword>
<keyword evidence="4" id="KW-1003">Cell membrane</keyword>
<evidence type="ECO:0000256" key="3">
    <source>
        <dbReference type="ARBA" id="ARBA00022448"/>
    </source>
</evidence>
<keyword evidence="13" id="KW-0732">Signal</keyword>
<evidence type="ECO:0000256" key="10">
    <source>
        <dbReference type="ARBA" id="ARBA00035611"/>
    </source>
</evidence>
<evidence type="ECO:0000256" key="1">
    <source>
        <dbReference type="ARBA" id="ARBA00004429"/>
    </source>
</evidence>
<feature type="non-terminal residue" evidence="14">
    <location>
        <position position="1"/>
    </location>
</feature>
<feature type="transmembrane region" description="Helical" evidence="12">
    <location>
        <begin position="74"/>
        <end position="93"/>
    </location>
</feature>
<reference evidence="14" key="1">
    <citation type="journal article" date="2019" name="Nat. Med.">
        <title>A library of human gut bacterial isolates paired with longitudinal multiomics data enables mechanistic microbiome research.</title>
        <authorList>
            <person name="Poyet M."/>
            <person name="Groussin M."/>
            <person name="Gibbons S.M."/>
            <person name="Avila-Pacheco J."/>
            <person name="Jiang X."/>
            <person name="Kearney S.M."/>
            <person name="Perrotta A.R."/>
            <person name="Berdy B."/>
            <person name="Zhao S."/>
            <person name="Lieberman T.D."/>
            <person name="Swanson P.K."/>
            <person name="Smith M."/>
            <person name="Roesemann S."/>
            <person name="Alexander J.E."/>
            <person name="Rich S.A."/>
            <person name="Livny J."/>
            <person name="Vlamakis H."/>
            <person name="Clish C."/>
            <person name="Bullock K."/>
            <person name="Deik A."/>
            <person name="Scott J."/>
            <person name="Pierce K.A."/>
            <person name="Xavier R.J."/>
            <person name="Alm E.J."/>
        </authorList>
    </citation>
    <scope>NUCLEOTIDE SEQUENCE</scope>
    <source>
        <strain evidence="14">BIOML-A260</strain>
    </source>
</reference>
<evidence type="ECO:0000256" key="4">
    <source>
        <dbReference type="ARBA" id="ARBA00022475"/>
    </source>
</evidence>
<keyword evidence="3" id="KW-0813">Transport</keyword>
<accession>A0A6C9EHR0</accession>
<dbReference type="EMBL" id="WKYP01000191">
    <property type="protein sequence ID" value="MSD82380.1"/>
    <property type="molecule type" value="Genomic_DNA"/>
</dbReference>
<dbReference type="GO" id="GO:0005886">
    <property type="term" value="C:plasma membrane"/>
    <property type="evidence" value="ECO:0007669"/>
    <property type="project" value="UniProtKB-SubCell"/>
</dbReference>
<gene>
    <name evidence="14" type="ORF">GKG27_25805</name>
</gene>
<protein>
    <recommendedName>
        <fullName evidence="11">Xylose transport system permease protein XylH</fullName>
    </recommendedName>
</protein>
<dbReference type="PANTHER" id="PTHR32196:SF32">
    <property type="entry name" value="XYLOSE TRANSPORT SYSTEM PERMEASE PROTEIN XYLH"/>
    <property type="match status" value="1"/>
</dbReference>
<comment type="similarity">
    <text evidence="2">Belongs to the binding-protein-dependent transport system permease family. AraH/RbsC subfamily.</text>
</comment>
<evidence type="ECO:0000256" key="11">
    <source>
        <dbReference type="ARBA" id="ARBA00035686"/>
    </source>
</evidence>
<organism evidence="14">
    <name type="scientific">Escherichia coli</name>
    <dbReference type="NCBI Taxonomy" id="562"/>
    <lineage>
        <taxon>Bacteria</taxon>
        <taxon>Pseudomonadati</taxon>
        <taxon>Pseudomonadota</taxon>
        <taxon>Gammaproteobacteria</taxon>
        <taxon>Enterobacterales</taxon>
        <taxon>Enterobacteriaceae</taxon>
        <taxon>Escherichia</taxon>
    </lineage>
</organism>
<evidence type="ECO:0000313" key="14">
    <source>
        <dbReference type="EMBL" id="MSD82380.1"/>
    </source>
</evidence>
<evidence type="ECO:0000256" key="9">
    <source>
        <dbReference type="ARBA" id="ARBA00023136"/>
    </source>
</evidence>
<evidence type="ECO:0000256" key="2">
    <source>
        <dbReference type="ARBA" id="ARBA00007942"/>
    </source>
</evidence>
<keyword evidence="6" id="KW-0762">Sugar transport</keyword>
<comment type="subcellular location">
    <subcellularLocation>
        <location evidence="1">Cell inner membrane</location>
        <topology evidence="1">Multi-pass membrane protein</topology>
    </subcellularLocation>
</comment>
<evidence type="ECO:0000256" key="7">
    <source>
        <dbReference type="ARBA" id="ARBA00022692"/>
    </source>
</evidence>
<feature type="chain" id="PRO_5025542086" description="Xylose transport system permease protein XylH" evidence="13">
    <location>
        <begin position="24"/>
        <end position="99"/>
    </location>
</feature>
<evidence type="ECO:0000256" key="8">
    <source>
        <dbReference type="ARBA" id="ARBA00022989"/>
    </source>
</evidence>
<sequence>MGFQTAVAAVCMHTRLASATAQAGMEFEMDAIAACFIGGTAVTGGIGTIPGAVIGAFVMGVINQGLSIMGVDTAVVKTIKGLVLLLAVAVDIMSKRKKS</sequence>
<dbReference type="PANTHER" id="PTHR32196">
    <property type="entry name" value="ABC TRANSPORTER PERMEASE PROTEIN YPHD-RELATED-RELATED"/>
    <property type="match status" value="1"/>
</dbReference>
<dbReference type="AlphaFoldDB" id="A0A6C9EHR0"/>
<keyword evidence="5" id="KW-0997">Cell inner membrane</keyword>
<evidence type="ECO:0000256" key="6">
    <source>
        <dbReference type="ARBA" id="ARBA00022597"/>
    </source>
</evidence>
<comment type="caution">
    <text evidence="14">The sequence shown here is derived from an EMBL/GenBank/DDBJ whole genome shotgun (WGS) entry which is preliminary data.</text>
</comment>
<dbReference type="InterPro" id="IPR001851">
    <property type="entry name" value="ABC_transp_permease"/>
</dbReference>
<name>A0A6C9EHR0_ECOLX</name>
<comment type="function">
    <text evidence="10">Part of the binding-protein-dependent transport system for D-xylose. Probably responsible for the translocation of the substrate across the membrane.</text>
</comment>
<evidence type="ECO:0000256" key="5">
    <source>
        <dbReference type="ARBA" id="ARBA00022519"/>
    </source>
</evidence>